<protein>
    <submittedName>
        <fullName evidence="9">Bcfth1</fullName>
    </submittedName>
</protein>
<dbReference type="OrthoDB" id="4364at2759"/>
<proteinExistence type="inferred from homology"/>
<dbReference type="GeneID" id="5439420"/>
<dbReference type="InterPro" id="IPR004923">
    <property type="entry name" value="FTR1/Fip1/EfeU"/>
</dbReference>
<evidence type="ECO:0000256" key="1">
    <source>
        <dbReference type="ARBA" id="ARBA00004141"/>
    </source>
</evidence>
<feature type="region of interest" description="Disordered" evidence="7">
    <location>
        <begin position="359"/>
        <end position="401"/>
    </location>
</feature>
<evidence type="ECO:0000256" key="6">
    <source>
        <dbReference type="ARBA" id="ARBA00023136"/>
    </source>
</evidence>
<gene>
    <name evidence="9" type="primary">Bcfth1</name>
    <name evidence="9" type="ORF">BCIN_02g02790</name>
</gene>
<dbReference type="RefSeq" id="XP_001558805.1">
    <property type="nucleotide sequence ID" value="XM_001558755.2"/>
</dbReference>
<reference evidence="9 10" key="2">
    <citation type="journal article" date="2012" name="Eukaryot. Cell">
        <title>Genome update of Botrytis cinerea strains B05.10 and T4.</title>
        <authorList>
            <person name="Staats M."/>
            <person name="van Kan J.A."/>
        </authorList>
    </citation>
    <scope>NUCLEOTIDE SEQUENCE [LARGE SCALE GENOMIC DNA]</scope>
    <source>
        <strain evidence="9 10">B05.10</strain>
    </source>
</reference>
<evidence type="ECO:0000256" key="7">
    <source>
        <dbReference type="SAM" id="MobiDB-lite"/>
    </source>
</evidence>
<evidence type="ECO:0000256" key="8">
    <source>
        <dbReference type="SAM" id="Phobius"/>
    </source>
</evidence>
<dbReference type="KEGG" id="bfu:BCIN_02g02790"/>
<keyword evidence="3" id="KW-0813">Transport</keyword>
<keyword evidence="5 8" id="KW-1133">Transmembrane helix</keyword>
<evidence type="ECO:0000313" key="10">
    <source>
        <dbReference type="Proteomes" id="UP000001798"/>
    </source>
</evidence>
<dbReference type="EMBL" id="CP009806">
    <property type="protein sequence ID" value="ATZ46937.1"/>
    <property type="molecule type" value="Genomic_DNA"/>
</dbReference>
<evidence type="ECO:0000256" key="2">
    <source>
        <dbReference type="ARBA" id="ARBA00008333"/>
    </source>
</evidence>
<keyword evidence="3" id="KW-0406">Ion transport</keyword>
<evidence type="ECO:0000313" key="9">
    <source>
        <dbReference type="EMBL" id="ATZ46938.1"/>
    </source>
</evidence>
<reference evidence="9" key="4">
    <citation type="submission" date="2017-12" db="EMBL/GenBank/DDBJ databases">
        <authorList>
            <person name="van Kan J."/>
        </authorList>
    </citation>
    <scope>NUCLEOTIDE SEQUENCE</scope>
    <source>
        <strain evidence="9">B05.10</strain>
    </source>
</reference>
<evidence type="ECO:0000256" key="5">
    <source>
        <dbReference type="ARBA" id="ARBA00022989"/>
    </source>
</evidence>
<feature type="compositionally biased region" description="Basic and acidic residues" evidence="7">
    <location>
        <begin position="382"/>
        <end position="401"/>
    </location>
</feature>
<reference evidence="9 10" key="3">
    <citation type="journal article" date="2017" name="Mol. Plant Pathol.">
        <title>A gapless genome sequence of the fungus Botrytis cinerea.</title>
        <authorList>
            <person name="Van Kan J.A."/>
            <person name="Stassen J.H."/>
            <person name="Mosbach A."/>
            <person name="Van Der Lee T.A."/>
            <person name="Faino L."/>
            <person name="Farmer A.D."/>
            <person name="Papasotiriou D.G."/>
            <person name="Zhou S."/>
            <person name="Seidl M.F."/>
            <person name="Cottam E."/>
            <person name="Edel D."/>
            <person name="Hahn M."/>
            <person name="Schwartz D.C."/>
            <person name="Dietrich R.A."/>
            <person name="Widdison S."/>
            <person name="Scalliet G."/>
        </authorList>
    </citation>
    <scope>NUCLEOTIDE SEQUENCE [LARGE SCALE GENOMIC DNA]</scope>
    <source>
        <strain evidence="9 10">B05.10</strain>
    </source>
</reference>
<comment type="subcellular location">
    <subcellularLocation>
        <location evidence="1">Membrane</location>
        <topology evidence="1">Multi-pass membrane protein</topology>
    </subcellularLocation>
</comment>
<feature type="transmembrane region" description="Helical" evidence="8">
    <location>
        <begin position="185"/>
        <end position="204"/>
    </location>
</feature>
<dbReference type="GO" id="GO:0033573">
    <property type="term" value="C:high-affinity iron permease complex"/>
    <property type="evidence" value="ECO:0007669"/>
    <property type="project" value="EnsemblFungi"/>
</dbReference>
<dbReference type="RefSeq" id="XP_024546972.1">
    <property type="nucleotide sequence ID" value="XM_024691202.1"/>
</dbReference>
<feature type="transmembrane region" description="Helical" evidence="8">
    <location>
        <begin position="53"/>
        <end position="76"/>
    </location>
</feature>
<dbReference type="AlphaFoldDB" id="A0A384J8B9"/>
<organism evidence="9 10">
    <name type="scientific">Botryotinia fuckeliana (strain B05.10)</name>
    <name type="common">Noble rot fungus</name>
    <name type="synonym">Botrytis cinerea</name>
    <dbReference type="NCBI Taxonomy" id="332648"/>
    <lineage>
        <taxon>Eukaryota</taxon>
        <taxon>Fungi</taxon>
        <taxon>Dikarya</taxon>
        <taxon>Ascomycota</taxon>
        <taxon>Pezizomycotina</taxon>
        <taxon>Leotiomycetes</taxon>
        <taxon>Helotiales</taxon>
        <taxon>Sclerotiniaceae</taxon>
        <taxon>Botrytis</taxon>
    </lineage>
</organism>
<dbReference type="Pfam" id="PF03239">
    <property type="entry name" value="FTR1"/>
    <property type="match status" value="1"/>
</dbReference>
<keyword evidence="6 8" id="KW-0472">Membrane</keyword>
<feature type="compositionally biased region" description="Basic and acidic residues" evidence="7">
    <location>
        <begin position="359"/>
        <end position="369"/>
    </location>
</feature>
<feature type="transmembrane region" description="Helical" evidence="8">
    <location>
        <begin position="155"/>
        <end position="179"/>
    </location>
</feature>
<keyword evidence="4 8" id="KW-0812">Transmembrane</keyword>
<feature type="transmembrane region" description="Helical" evidence="8">
    <location>
        <begin position="88"/>
        <end position="110"/>
    </location>
</feature>
<comment type="similarity">
    <text evidence="2">Belongs to the oxidase-dependent Fe transporter (OFeT) (TC 9.A.10.1) family.</text>
</comment>
<dbReference type="Proteomes" id="UP000001798">
    <property type="component" value="Chromosome 2"/>
</dbReference>
<dbReference type="PANTHER" id="PTHR31632">
    <property type="entry name" value="IRON TRANSPORTER FTH1"/>
    <property type="match status" value="1"/>
</dbReference>
<keyword evidence="3" id="KW-0408">Iron</keyword>
<dbReference type="GO" id="GO:0061840">
    <property type="term" value="F:high-affinity ferrous iron transmembrane transporter activity"/>
    <property type="evidence" value="ECO:0007669"/>
    <property type="project" value="EnsemblFungi"/>
</dbReference>
<reference evidence="9 10" key="1">
    <citation type="journal article" date="2011" name="PLoS Genet.">
        <title>Genomic analysis of the necrotrophic fungal pathogens Sclerotinia sclerotiorum and Botrytis cinerea.</title>
        <authorList>
            <person name="Amselem J."/>
            <person name="Cuomo C.A."/>
            <person name="van Kan J.A."/>
            <person name="Viaud M."/>
            <person name="Benito E.P."/>
            <person name="Couloux A."/>
            <person name="Coutinho P.M."/>
            <person name="de Vries R.P."/>
            <person name="Dyer P.S."/>
            <person name="Fillinger S."/>
            <person name="Fournier E."/>
            <person name="Gout L."/>
            <person name="Hahn M."/>
            <person name="Kohn L."/>
            <person name="Lapalu N."/>
            <person name="Plummer K.M."/>
            <person name="Pradier J.M."/>
            <person name="Quevillon E."/>
            <person name="Sharon A."/>
            <person name="Simon A."/>
            <person name="ten Have A."/>
            <person name="Tudzynski B."/>
            <person name="Tudzynski P."/>
            <person name="Wincker P."/>
            <person name="Andrew M."/>
            <person name="Anthouard V."/>
            <person name="Beever R.E."/>
            <person name="Beffa R."/>
            <person name="Benoit I."/>
            <person name="Bouzid O."/>
            <person name="Brault B."/>
            <person name="Chen Z."/>
            <person name="Choquer M."/>
            <person name="Collemare J."/>
            <person name="Cotton P."/>
            <person name="Danchin E.G."/>
            <person name="Da Silva C."/>
            <person name="Gautier A."/>
            <person name="Giraud C."/>
            <person name="Giraud T."/>
            <person name="Gonzalez C."/>
            <person name="Grossetete S."/>
            <person name="Guldener U."/>
            <person name="Henrissat B."/>
            <person name="Howlett B.J."/>
            <person name="Kodira C."/>
            <person name="Kretschmer M."/>
            <person name="Lappartient A."/>
            <person name="Leroch M."/>
            <person name="Levis C."/>
            <person name="Mauceli E."/>
            <person name="Neuveglise C."/>
            <person name="Oeser B."/>
            <person name="Pearson M."/>
            <person name="Poulain J."/>
            <person name="Poussereau N."/>
            <person name="Quesneville H."/>
            <person name="Rascle C."/>
            <person name="Schumacher J."/>
            <person name="Segurens B."/>
            <person name="Sexton A."/>
            <person name="Silva E."/>
            <person name="Sirven C."/>
            <person name="Soanes D.M."/>
            <person name="Talbot N.J."/>
            <person name="Templeton M."/>
            <person name="Yandava C."/>
            <person name="Yarden O."/>
            <person name="Zeng Q."/>
            <person name="Rollins J.A."/>
            <person name="Lebrun M.H."/>
            <person name="Dickman M."/>
        </authorList>
    </citation>
    <scope>NUCLEOTIDE SEQUENCE [LARGE SCALE GENOMIC DNA]</scope>
    <source>
        <strain evidence="9 10">B05.10</strain>
    </source>
</reference>
<dbReference type="GO" id="GO:0033215">
    <property type="term" value="P:reductive iron assimilation"/>
    <property type="evidence" value="ECO:0007669"/>
    <property type="project" value="EnsemblFungi"/>
</dbReference>
<evidence type="ECO:0000256" key="4">
    <source>
        <dbReference type="ARBA" id="ARBA00022692"/>
    </source>
</evidence>
<dbReference type="EMBL" id="CP009806">
    <property type="protein sequence ID" value="ATZ46938.1"/>
    <property type="molecule type" value="Genomic_DNA"/>
</dbReference>
<dbReference type="VEuPathDB" id="FungiDB:Bcin02g02790"/>
<dbReference type="PANTHER" id="PTHR31632:SF2">
    <property type="entry name" value="PLASMA MEMBRANE IRON PERMEASE"/>
    <property type="match status" value="1"/>
</dbReference>
<name>A0A384J8B9_BOTFB</name>
<dbReference type="OMA" id="TSMQIFL"/>
<feature type="transmembrane region" description="Helical" evidence="8">
    <location>
        <begin position="296"/>
        <end position="317"/>
    </location>
</feature>
<feature type="transmembrane region" description="Helical" evidence="8">
    <location>
        <begin position="216"/>
        <end position="238"/>
    </location>
</feature>
<accession>A0A384J8B9</accession>
<feature type="transmembrane region" description="Helical" evidence="8">
    <location>
        <begin position="6"/>
        <end position="32"/>
    </location>
</feature>
<evidence type="ECO:0000256" key="3">
    <source>
        <dbReference type="ARBA" id="ARBA00022496"/>
    </source>
</evidence>
<feature type="compositionally biased region" description="Polar residues" evidence="7">
    <location>
        <begin position="370"/>
        <end position="380"/>
    </location>
</feature>
<keyword evidence="3" id="KW-0410">Iron transport</keyword>
<keyword evidence="10" id="KW-1185">Reference proteome</keyword>
<sequence length="401" mass="44194">MTASVFSVPVFFVVFRESLETVVIVSVLLAFIKQSLGNSDKDATLRRKLFRQVIWGALSGLLLCLIIGGGLIGAFYGIGKDAWSTTEYYWEGSFAIVASVIITLMGAALLRVSKMKEKWTVKLRQHLEPSEDTRKRRWYASWLDFKTWGEKHFMFVLPFITVLREGLEAVVFVAGVSFSTPATSIPLPVIIGLIAGLAAGYVIYKGGATSKLQVFLVISTCLLYLVAASLFSRAVWFFQAQDWNNATGGDAAETGAGPGSYDIRQSVWHVNFGNPELNGGGGWGIFNAILGWQNSATYGSVISYNLYWLVVIVGFLVMRYKEVKGHLPLAPTLKPYFAPVTTAKGYVANMKQRAIYKDEKVTPSHEVQTHGRTSSETSSMAKDPEKALDTVREVPVRTISD</sequence>